<dbReference type="Proteomes" id="UP001208938">
    <property type="component" value="Unassembled WGS sequence"/>
</dbReference>
<feature type="domain" description="YjiS-like" evidence="1">
    <location>
        <begin position="33"/>
        <end position="64"/>
    </location>
</feature>
<dbReference type="InterPro" id="IPR009506">
    <property type="entry name" value="YjiS-like"/>
</dbReference>
<protein>
    <submittedName>
        <fullName evidence="2">DUF1127 domain-containing protein</fullName>
    </submittedName>
</protein>
<evidence type="ECO:0000313" key="2">
    <source>
        <dbReference type="EMBL" id="MCW1933075.1"/>
    </source>
</evidence>
<dbReference type="RefSeq" id="WP_264506024.1">
    <property type="nucleotide sequence ID" value="NZ_JAPDFL010000001.1"/>
</dbReference>
<evidence type="ECO:0000259" key="1">
    <source>
        <dbReference type="Pfam" id="PF06568"/>
    </source>
</evidence>
<evidence type="ECO:0000313" key="3">
    <source>
        <dbReference type="Proteomes" id="UP001208938"/>
    </source>
</evidence>
<comment type="caution">
    <text evidence="2">The sequence shown here is derived from an EMBL/GenBank/DDBJ whole genome shotgun (WGS) entry which is preliminary data.</text>
</comment>
<reference evidence="2 3" key="1">
    <citation type="submission" date="2022-10" db="EMBL/GenBank/DDBJ databases">
        <title>Pararhodobacter sp. nov., isolated from marine algae.</title>
        <authorList>
            <person name="Choi B.J."/>
            <person name="Kim J.M."/>
            <person name="Lee J.K."/>
            <person name="Choi D.G."/>
            <person name="Jeon C.O."/>
        </authorList>
    </citation>
    <scope>NUCLEOTIDE SEQUENCE [LARGE SCALE GENOMIC DNA]</scope>
    <source>
        <strain evidence="2 3">ZQ420</strain>
    </source>
</reference>
<accession>A0ABT3H016</accession>
<gene>
    <name evidence="2" type="ORF">OKW52_12610</name>
</gene>
<name>A0ABT3H016_9RHOB</name>
<sequence>MSRSLHAAQLALLNNQAGLPSAARALIVLAVVMTKWDRHRRTRKALHRLEPHLLKDIGFSRAAAEIEAGKPFWRD</sequence>
<keyword evidence="3" id="KW-1185">Reference proteome</keyword>
<dbReference type="Pfam" id="PF06568">
    <property type="entry name" value="YjiS-like"/>
    <property type="match status" value="1"/>
</dbReference>
<proteinExistence type="predicted"/>
<organism evidence="2 3">
    <name type="scientific">Pararhodobacter zhoushanensis</name>
    <dbReference type="NCBI Taxonomy" id="2479545"/>
    <lineage>
        <taxon>Bacteria</taxon>
        <taxon>Pseudomonadati</taxon>
        <taxon>Pseudomonadota</taxon>
        <taxon>Alphaproteobacteria</taxon>
        <taxon>Rhodobacterales</taxon>
        <taxon>Paracoccaceae</taxon>
        <taxon>Pararhodobacter</taxon>
    </lineage>
</organism>
<dbReference type="EMBL" id="JAPDFL010000001">
    <property type="protein sequence ID" value="MCW1933075.1"/>
    <property type="molecule type" value="Genomic_DNA"/>
</dbReference>